<name>A0A841J2N5_9SPHN</name>
<reference evidence="1 2" key="1">
    <citation type="submission" date="2020-08" db="EMBL/GenBank/DDBJ databases">
        <title>Genomic Encyclopedia of Type Strains, Phase IV (KMG-IV): sequencing the most valuable type-strain genomes for metagenomic binning, comparative biology and taxonomic classification.</title>
        <authorList>
            <person name="Goeker M."/>
        </authorList>
    </citation>
    <scope>NUCLEOTIDE SEQUENCE [LARGE SCALE GENOMIC DNA]</scope>
    <source>
        <strain evidence="1 2">DSM 102255</strain>
    </source>
</reference>
<dbReference type="AlphaFoldDB" id="A0A841J2N5"/>
<dbReference type="EMBL" id="JACIJP010000005">
    <property type="protein sequence ID" value="MBB6125077.1"/>
    <property type="molecule type" value="Genomic_DNA"/>
</dbReference>
<gene>
    <name evidence="1" type="ORF">FHS92_002834</name>
</gene>
<dbReference type="RefSeq" id="WP_184081384.1">
    <property type="nucleotide sequence ID" value="NZ_JACIJP010000005.1"/>
</dbReference>
<dbReference type="Proteomes" id="UP000552700">
    <property type="component" value="Unassembled WGS sequence"/>
</dbReference>
<comment type="caution">
    <text evidence="1">The sequence shown here is derived from an EMBL/GenBank/DDBJ whole genome shotgun (WGS) entry which is preliminary data.</text>
</comment>
<proteinExistence type="predicted"/>
<evidence type="ECO:0000313" key="2">
    <source>
        <dbReference type="Proteomes" id="UP000552700"/>
    </source>
</evidence>
<accession>A0A841J2N5</accession>
<keyword evidence="2" id="KW-1185">Reference proteome</keyword>
<organism evidence="1 2">
    <name type="scientific">Sphingobium subterraneum</name>
    <dbReference type="NCBI Taxonomy" id="627688"/>
    <lineage>
        <taxon>Bacteria</taxon>
        <taxon>Pseudomonadati</taxon>
        <taxon>Pseudomonadota</taxon>
        <taxon>Alphaproteobacteria</taxon>
        <taxon>Sphingomonadales</taxon>
        <taxon>Sphingomonadaceae</taxon>
        <taxon>Sphingobium</taxon>
    </lineage>
</organism>
<sequence>MARSPARNKRPPLSEGQLRDLALHYVGRFATTRARLATYLARKVRERGWEGDTPPDIDAIVTRMTDLQYIDDAQYGVMKGAAMARRGLGPRRIRAGLQADGIDEVDRQGAEAQARIDAWDAAETLARRKRVGPYATALADPAQRQKQIAMFARSGHDFATACRWVDAAPGEIPERDEG</sequence>
<protein>
    <submittedName>
        <fullName evidence="1">Regulatory protein</fullName>
    </submittedName>
</protein>
<evidence type="ECO:0000313" key="1">
    <source>
        <dbReference type="EMBL" id="MBB6125077.1"/>
    </source>
</evidence>